<proteinExistence type="predicted"/>
<dbReference type="GO" id="GO:0015421">
    <property type="term" value="F:ABC-type oligopeptide transporter activity"/>
    <property type="evidence" value="ECO:0007669"/>
    <property type="project" value="TreeGrafter"/>
</dbReference>
<dbReference type="InterPro" id="IPR017871">
    <property type="entry name" value="ABC_transporter-like_CS"/>
</dbReference>
<evidence type="ECO:0000256" key="2">
    <source>
        <dbReference type="ARBA" id="ARBA00022692"/>
    </source>
</evidence>
<accession>A0A316FF20</accession>
<dbReference type="Gene3D" id="1.20.1560.10">
    <property type="entry name" value="ABC transporter type 1, transmembrane domain"/>
    <property type="match status" value="1"/>
</dbReference>
<feature type="domain" description="ABC transmembrane type-1" evidence="9">
    <location>
        <begin position="20"/>
        <end position="299"/>
    </location>
</feature>
<evidence type="ECO:0000256" key="3">
    <source>
        <dbReference type="ARBA" id="ARBA00022741"/>
    </source>
</evidence>
<gene>
    <name evidence="10" type="ORF">BC793_109296</name>
</gene>
<feature type="transmembrane region" description="Helical" evidence="7">
    <location>
        <begin position="154"/>
        <end position="175"/>
    </location>
</feature>
<dbReference type="PROSITE" id="PS50893">
    <property type="entry name" value="ABC_TRANSPORTER_2"/>
    <property type="match status" value="1"/>
</dbReference>
<sequence length="580" mass="62145">MPERLKILRELTRGRGIQVALIAILVLVSTSSSLAVPMLVGRLVAAIQSDEALLGLTGLLIATGLGTAAAGALATFLLGRMGQQLIYRLRVRTVDHSLRLRMADIRRQGSGNLAARLTMDAARLKALIDIGPIQLPMAGVTLLGTLIIMGLLDWVLLLITLAAFAVAATIVVVVVRRLRSTYQNVQIEVGGFVQRFVSVIEAITVIKANRAEAIVGEQLAESAARLRDLETKAARMESLMVPVINLGQQIALAAVVIGGGARLLSGHLTLATFVSFLLYLLQLAAPLLMAASGVTGLQMGLAARERFDEIFALPREDRDDLADVIVPASPRPVRPASASAVEFDQVTAGYDARPVLRDVSFAVPARGLTAVIGLSGSGKSTALNLILRFLSAEQGRISVFGEPVHSWRLDRLRSEMAYVDQAATLLPDSIRTNLTLGSEHPADDAELRAALDRVGLLDEIGHLPDGLDTVLGGEVDLSGGQRQRLALARALLSGSRLILLDEPTSHLDGVNEHRLREVVDELATDRAVLVVAHRLSTVREADHVIVLDNGRVADQGSHQELLNRCERYTELVDAQALAHA</sequence>
<feature type="domain" description="ABC transporter" evidence="8">
    <location>
        <begin position="341"/>
        <end position="574"/>
    </location>
</feature>
<dbReference type="PROSITE" id="PS00211">
    <property type="entry name" value="ABC_TRANSPORTER_1"/>
    <property type="match status" value="1"/>
</dbReference>
<dbReference type="Proteomes" id="UP000245697">
    <property type="component" value="Unassembled WGS sequence"/>
</dbReference>
<dbReference type="SMART" id="SM00382">
    <property type="entry name" value="AAA"/>
    <property type="match status" value="1"/>
</dbReference>
<comment type="caution">
    <text evidence="10">The sequence shown here is derived from an EMBL/GenBank/DDBJ whole genome shotgun (WGS) entry which is preliminary data.</text>
</comment>
<dbReference type="PROSITE" id="PS50929">
    <property type="entry name" value="ABC_TM1F"/>
    <property type="match status" value="1"/>
</dbReference>
<dbReference type="EMBL" id="QGGR01000009">
    <property type="protein sequence ID" value="PWK46725.1"/>
    <property type="molecule type" value="Genomic_DNA"/>
</dbReference>
<evidence type="ECO:0000259" key="8">
    <source>
        <dbReference type="PROSITE" id="PS50893"/>
    </source>
</evidence>
<reference evidence="10 11" key="1">
    <citation type="submission" date="2018-05" db="EMBL/GenBank/DDBJ databases">
        <title>Genomic Encyclopedia of Archaeal and Bacterial Type Strains, Phase II (KMG-II): from individual species to whole genera.</title>
        <authorList>
            <person name="Goeker M."/>
        </authorList>
    </citation>
    <scope>NUCLEOTIDE SEQUENCE [LARGE SCALE GENOMIC DNA]</scope>
    <source>
        <strain evidence="10 11">DSM 45184</strain>
    </source>
</reference>
<evidence type="ECO:0000256" key="6">
    <source>
        <dbReference type="ARBA" id="ARBA00023136"/>
    </source>
</evidence>
<name>A0A316FF20_9ACTN</name>
<dbReference type="GO" id="GO:0016887">
    <property type="term" value="F:ATP hydrolysis activity"/>
    <property type="evidence" value="ECO:0007669"/>
    <property type="project" value="InterPro"/>
</dbReference>
<dbReference type="RefSeq" id="WP_109595174.1">
    <property type="nucleotide sequence ID" value="NZ_BONA01000052.1"/>
</dbReference>
<dbReference type="AlphaFoldDB" id="A0A316FF20"/>
<dbReference type="OrthoDB" id="9806127at2"/>
<evidence type="ECO:0000313" key="10">
    <source>
        <dbReference type="EMBL" id="PWK46725.1"/>
    </source>
</evidence>
<evidence type="ECO:0000256" key="5">
    <source>
        <dbReference type="ARBA" id="ARBA00022989"/>
    </source>
</evidence>
<comment type="subcellular location">
    <subcellularLocation>
        <location evidence="1">Cell membrane</location>
        <topology evidence="1">Multi-pass membrane protein</topology>
    </subcellularLocation>
</comment>
<keyword evidence="3" id="KW-0547">Nucleotide-binding</keyword>
<evidence type="ECO:0000259" key="9">
    <source>
        <dbReference type="PROSITE" id="PS50929"/>
    </source>
</evidence>
<dbReference type="Pfam" id="PF00005">
    <property type="entry name" value="ABC_tran"/>
    <property type="match status" value="1"/>
</dbReference>
<keyword evidence="11" id="KW-1185">Reference proteome</keyword>
<evidence type="ECO:0000256" key="4">
    <source>
        <dbReference type="ARBA" id="ARBA00022840"/>
    </source>
</evidence>
<protein>
    <submittedName>
        <fullName evidence="10">ABC-type multidrug transport system fused ATPase/permease subunit</fullName>
    </submittedName>
</protein>
<dbReference type="PANTHER" id="PTHR43394:SF1">
    <property type="entry name" value="ATP-BINDING CASSETTE SUB-FAMILY B MEMBER 10, MITOCHONDRIAL"/>
    <property type="match status" value="1"/>
</dbReference>
<dbReference type="Pfam" id="PF00664">
    <property type="entry name" value="ABC_membrane"/>
    <property type="match status" value="1"/>
</dbReference>
<keyword evidence="5 7" id="KW-1133">Transmembrane helix</keyword>
<dbReference type="InterPro" id="IPR039421">
    <property type="entry name" value="Type_1_exporter"/>
</dbReference>
<dbReference type="InterPro" id="IPR011527">
    <property type="entry name" value="ABC1_TM_dom"/>
</dbReference>
<keyword evidence="6 7" id="KW-0472">Membrane</keyword>
<dbReference type="CDD" id="cd18551">
    <property type="entry name" value="ABC_6TM_LmrA_like"/>
    <property type="match status" value="1"/>
</dbReference>
<dbReference type="PANTHER" id="PTHR43394">
    <property type="entry name" value="ATP-DEPENDENT PERMEASE MDL1, MITOCHONDRIAL"/>
    <property type="match status" value="1"/>
</dbReference>
<dbReference type="InterPro" id="IPR003439">
    <property type="entry name" value="ABC_transporter-like_ATP-bd"/>
</dbReference>
<dbReference type="InterPro" id="IPR027417">
    <property type="entry name" value="P-loop_NTPase"/>
</dbReference>
<feature type="transmembrane region" description="Helical" evidence="7">
    <location>
        <begin position="52"/>
        <end position="78"/>
    </location>
</feature>
<dbReference type="SUPFAM" id="SSF52540">
    <property type="entry name" value="P-loop containing nucleoside triphosphate hydrolases"/>
    <property type="match status" value="1"/>
</dbReference>
<dbReference type="InterPro" id="IPR036640">
    <property type="entry name" value="ABC1_TM_sf"/>
</dbReference>
<dbReference type="GO" id="GO:0005524">
    <property type="term" value="F:ATP binding"/>
    <property type="evidence" value="ECO:0007669"/>
    <property type="project" value="UniProtKB-KW"/>
</dbReference>
<evidence type="ECO:0000313" key="11">
    <source>
        <dbReference type="Proteomes" id="UP000245697"/>
    </source>
</evidence>
<dbReference type="SUPFAM" id="SSF90123">
    <property type="entry name" value="ABC transporter transmembrane region"/>
    <property type="match status" value="1"/>
</dbReference>
<feature type="transmembrane region" description="Helical" evidence="7">
    <location>
        <begin position="20"/>
        <end position="40"/>
    </location>
</feature>
<keyword evidence="4" id="KW-0067">ATP-binding</keyword>
<feature type="transmembrane region" description="Helical" evidence="7">
    <location>
        <begin position="126"/>
        <end position="148"/>
    </location>
</feature>
<dbReference type="Gene3D" id="3.40.50.300">
    <property type="entry name" value="P-loop containing nucleotide triphosphate hydrolases"/>
    <property type="match status" value="1"/>
</dbReference>
<dbReference type="GO" id="GO:0005886">
    <property type="term" value="C:plasma membrane"/>
    <property type="evidence" value="ECO:0007669"/>
    <property type="project" value="UniProtKB-SubCell"/>
</dbReference>
<evidence type="ECO:0000256" key="1">
    <source>
        <dbReference type="ARBA" id="ARBA00004651"/>
    </source>
</evidence>
<organism evidence="10 11">
    <name type="scientific">Actinoplanes xinjiangensis</name>
    <dbReference type="NCBI Taxonomy" id="512350"/>
    <lineage>
        <taxon>Bacteria</taxon>
        <taxon>Bacillati</taxon>
        <taxon>Actinomycetota</taxon>
        <taxon>Actinomycetes</taxon>
        <taxon>Micromonosporales</taxon>
        <taxon>Micromonosporaceae</taxon>
        <taxon>Actinoplanes</taxon>
    </lineage>
</organism>
<dbReference type="InterPro" id="IPR003593">
    <property type="entry name" value="AAA+_ATPase"/>
</dbReference>
<evidence type="ECO:0000256" key="7">
    <source>
        <dbReference type="SAM" id="Phobius"/>
    </source>
</evidence>
<keyword evidence="2 7" id="KW-0812">Transmembrane</keyword>